<dbReference type="Proteomes" id="UP000694845">
    <property type="component" value="Unplaced"/>
</dbReference>
<organism evidence="7 8">
    <name type="scientific">Acanthaster planci</name>
    <name type="common">Crown-of-thorns starfish</name>
    <dbReference type="NCBI Taxonomy" id="133434"/>
    <lineage>
        <taxon>Eukaryota</taxon>
        <taxon>Metazoa</taxon>
        <taxon>Echinodermata</taxon>
        <taxon>Eleutherozoa</taxon>
        <taxon>Asterozoa</taxon>
        <taxon>Asteroidea</taxon>
        <taxon>Valvatacea</taxon>
        <taxon>Valvatida</taxon>
        <taxon>Acanthasteridae</taxon>
        <taxon>Acanthaster</taxon>
    </lineage>
</organism>
<keyword evidence="3" id="KW-0804">Transcription</keyword>
<dbReference type="GeneID" id="110985547"/>
<dbReference type="KEGG" id="aplc:110985547"/>
<comment type="subcellular location">
    <subcellularLocation>
        <location evidence="1">Nucleus</location>
    </subcellularLocation>
</comment>
<dbReference type="GO" id="GO:0006338">
    <property type="term" value="P:chromatin remodeling"/>
    <property type="evidence" value="ECO:0007669"/>
    <property type="project" value="InterPro"/>
</dbReference>
<dbReference type="AlphaFoldDB" id="A0A8B7Z9H8"/>
<evidence type="ECO:0000256" key="2">
    <source>
        <dbReference type="ARBA" id="ARBA00023015"/>
    </source>
</evidence>
<evidence type="ECO:0000256" key="3">
    <source>
        <dbReference type="ARBA" id="ARBA00023163"/>
    </source>
</evidence>
<accession>A0A8B7Z9H8</accession>
<dbReference type="Pfam" id="PF08265">
    <property type="entry name" value="YL1_C"/>
    <property type="match status" value="1"/>
</dbReference>
<evidence type="ECO:0000256" key="4">
    <source>
        <dbReference type="ARBA" id="ARBA00023242"/>
    </source>
</evidence>
<feature type="domain" description="Vps72/YL1 C-terminal" evidence="6">
    <location>
        <begin position="151"/>
        <end position="180"/>
    </location>
</feature>
<dbReference type="SMART" id="SM00993">
    <property type="entry name" value="YL1_C"/>
    <property type="match status" value="1"/>
</dbReference>
<dbReference type="InterPro" id="IPR029525">
    <property type="entry name" value="INO80C/Ies6"/>
</dbReference>
<evidence type="ECO:0000313" key="7">
    <source>
        <dbReference type="Proteomes" id="UP000694845"/>
    </source>
</evidence>
<feature type="region of interest" description="Disordered" evidence="5">
    <location>
        <begin position="1"/>
        <end position="57"/>
    </location>
</feature>
<evidence type="ECO:0000313" key="8">
    <source>
        <dbReference type="RefSeq" id="XP_022102329.1"/>
    </source>
</evidence>
<dbReference type="OrthoDB" id="49520at2759"/>
<dbReference type="GO" id="GO:0031011">
    <property type="term" value="C:Ino80 complex"/>
    <property type="evidence" value="ECO:0007669"/>
    <property type="project" value="InterPro"/>
</dbReference>
<keyword evidence="7" id="KW-1185">Reference proteome</keyword>
<dbReference type="PANTHER" id="PTHR31200:SF1">
    <property type="entry name" value="INO80 COMPLEX SUBUNIT C"/>
    <property type="match status" value="1"/>
</dbReference>
<dbReference type="InterPro" id="IPR013272">
    <property type="entry name" value="Vps72/YL1_C"/>
</dbReference>
<keyword evidence="2" id="KW-0805">Transcription regulation</keyword>
<name>A0A8B7Z9H8_ACAPL</name>
<proteinExistence type="predicted"/>
<dbReference type="PANTHER" id="PTHR31200">
    <property type="entry name" value="INO80 COMPLEX SUBUNIT C"/>
    <property type="match status" value="1"/>
</dbReference>
<reference evidence="8" key="1">
    <citation type="submission" date="2025-08" db="UniProtKB">
        <authorList>
            <consortium name="RefSeq"/>
        </authorList>
    </citation>
    <scope>IDENTIFICATION</scope>
</reference>
<keyword evidence="4" id="KW-0539">Nucleus</keyword>
<evidence type="ECO:0000259" key="6">
    <source>
        <dbReference type="SMART" id="SM00993"/>
    </source>
</evidence>
<gene>
    <name evidence="8" type="primary">LOC110985547</name>
</gene>
<feature type="compositionally biased region" description="Basic residues" evidence="5">
    <location>
        <begin position="9"/>
        <end position="18"/>
    </location>
</feature>
<evidence type="ECO:0000256" key="1">
    <source>
        <dbReference type="ARBA" id="ARBA00004123"/>
    </source>
</evidence>
<sequence length="202" mass="21831">MSAPSPKPTRPRSARIRRATSPASAPVAPKRKKSVRYQPLTETKTETEAAEPAAAPVETPAAASALEVLPQQATATTPQTADAALVSQRPALPFKDPNFTHSSRGVAASKKSRVWKTLKQITSAERALPWKPDDATYSSIDAPPSIKPAKKYSDLSGFPAKYTDPQTKLRYADAEEFSRARMLPADIVTGLLTLRKANPELQ</sequence>
<dbReference type="RefSeq" id="XP_022102329.1">
    <property type="nucleotide sequence ID" value="XM_022246637.1"/>
</dbReference>
<evidence type="ECO:0000256" key="5">
    <source>
        <dbReference type="SAM" id="MobiDB-lite"/>
    </source>
</evidence>
<protein>
    <submittedName>
        <fullName evidence="8">INO80 complex subunit C-like isoform X1</fullName>
    </submittedName>
</protein>